<reference evidence="1" key="1">
    <citation type="submission" date="2014-11" db="EMBL/GenBank/DDBJ databases">
        <authorList>
            <person name="Amaro Gonzalez C."/>
        </authorList>
    </citation>
    <scope>NUCLEOTIDE SEQUENCE</scope>
</reference>
<evidence type="ECO:0000313" key="1">
    <source>
        <dbReference type="EMBL" id="JAH66595.1"/>
    </source>
</evidence>
<protein>
    <submittedName>
        <fullName evidence="1">Uncharacterized protein</fullName>
    </submittedName>
</protein>
<sequence length="27" mass="3176">MRSRFIRPREGTYHPFPAAPVRSSVPY</sequence>
<dbReference type="EMBL" id="GBXM01041982">
    <property type="protein sequence ID" value="JAH66595.1"/>
    <property type="molecule type" value="Transcribed_RNA"/>
</dbReference>
<dbReference type="AlphaFoldDB" id="A0A0E9UMY2"/>
<name>A0A0E9UMY2_ANGAN</name>
<reference evidence="1" key="2">
    <citation type="journal article" date="2015" name="Fish Shellfish Immunol.">
        <title>Early steps in the European eel (Anguilla anguilla)-Vibrio vulnificus interaction in the gills: Role of the RtxA13 toxin.</title>
        <authorList>
            <person name="Callol A."/>
            <person name="Pajuelo D."/>
            <person name="Ebbesson L."/>
            <person name="Teles M."/>
            <person name="MacKenzie S."/>
            <person name="Amaro C."/>
        </authorList>
    </citation>
    <scope>NUCLEOTIDE SEQUENCE</scope>
</reference>
<proteinExistence type="predicted"/>
<organism evidence="1">
    <name type="scientific">Anguilla anguilla</name>
    <name type="common">European freshwater eel</name>
    <name type="synonym">Muraena anguilla</name>
    <dbReference type="NCBI Taxonomy" id="7936"/>
    <lineage>
        <taxon>Eukaryota</taxon>
        <taxon>Metazoa</taxon>
        <taxon>Chordata</taxon>
        <taxon>Craniata</taxon>
        <taxon>Vertebrata</taxon>
        <taxon>Euteleostomi</taxon>
        <taxon>Actinopterygii</taxon>
        <taxon>Neopterygii</taxon>
        <taxon>Teleostei</taxon>
        <taxon>Anguilliformes</taxon>
        <taxon>Anguillidae</taxon>
        <taxon>Anguilla</taxon>
    </lineage>
</organism>
<accession>A0A0E9UMY2</accession>